<dbReference type="InterPro" id="IPR004027">
    <property type="entry name" value="SEC_C_motif"/>
</dbReference>
<dbReference type="InterPro" id="IPR048469">
    <property type="entry name" value="YchJ-like_M"/>
</dbReference>
<name>A0A066ZM83_HYDMR</name>
<dbReference type="Pfam" id="PF17775">
    <property type="entry name" value="YchJ_M-like"/>
    <property type="match status" value="1"/>
</dbReference>
<protein>
    <recommendedName>
        <fullName evidence="1">YchJ-like middle NTF2-like domain-containing protein</fullName>
    </recommendedName>
</protein>
<dbReference type="AlphaFoldDB" id="A0A066ZM83"/>
<comment type="caution">
    <text evidence="2">The sequence shown here is derived from an EMBL/GenBank/DDBJ whole genome shotgun (WGS) entry which is preliminary data.</text>
</comment>
<feature type="domain" description="YchJ-like middle NTF2-like" evidence="1">
    <location>
        <begin position="36"/>
        <end position="137"/>
    </location>
</feature>
<dbReference type="RefSeq" id="WP_029908533.1">
    <property type="nucleotide sequence ID" value="NZ_AP020335.1"/>
</dbReference>
<evidence type="ECO:0000259" key="1">
    <source>
        <dbReference type="Pfam" id="PF17775"/>
    </source>
</evidence>
<proteinExistence type="predicted"/>
<reference evidence="2 3" key="1">
    <citation type="submission" date="2014-04" db="EMBL/GenBank/DDBJ databases">
        <title>Draft genome sequence of Hydrogenovibrio marinus MH-110, a model organism for aerobic H2 metabolism.</title>
        <authorList>
            <person name="Cha H.J."/>
            <person name="Jo B.H."/>
            <person name="Hwang B.H."/>
        </authorList>
    </citation>
    <scope>NUCLEOTIDE SEQUENCE [LARGE SCALE GENOMIC DNA]</scope>
    <source>
        <strain evidence="2 3">MH-110</strain>
    </source>
</reference>
<keyword evidence="3" id="KW-1185">Reference proteome</keyword>
<organism evidence="2 3">
    <name type="scientific">Hydrogenovibrio marinus</name>
    <dbReference type="NCBI Taxonomy" id="28885"/>
    <lineage>
        <taxon>Bacteria</taxon>
        <taxon>Pseudomonadati</taxon>
        <taxon>Pseudomonadota</taxon>
        <taxon>Gammaproteobacteria</taxon>
        <taxon>Thiotrichales</taxon>
        <taxon>Piscirickettsiaceae</taxon>
        <taxon>Hydrogenovibrio</taxon>
    </lineage>
</organism>
<dbReference type="SUPFAM" id="SSF54427">
    <property type="entry name" value="NTF2-like"/>
    <property type="match status" value="1"/>
</dbReference>
<accession>A0A066ZM83</accession>
<dbReference type="PANTHER" id="PTHR33747">
    <property type="entry name" value="UPF0225 PROTEIN SCO1677"/>
    <property type="match status" value="1"/>
</dbReference>
<dbReference type="Pfam" id="PF02810">
    <property type="entry name" value="SEC-C"/>
    <property type="match status" value="1"/>
</dbReference>
<dbReference type="PANTHER" id="PTHR33747:SF1">
    <property type="entry name" value="ADENYLATE CYCLASE-ASSOCIATED CAP C-TERMINAL DOMAIN-CONTAINING PROTEIN"/>
    <property type="match status" value="1"/>
</dbReference>
<evidence type="ECO:0000313" key="3">
    <source>
        <dbReference type="Proteomes" id="UP000027341"/>
    </source>
</evidence>
<dbReference type="InterPro" id="IPR032710">
    <property type="entry name" value="NTF2-like_dom_sf"/>
</dbReference>
<evidence type="ECO:0000313" key="2">
    <source>
        <dbReference type="EMBL" id="KDN94933.1"/>
    </source>
</evidence>
<sequence>MNKLNDLTGKACLCGSGQLYENCCQPYHLSQSWPATAEQLMRSRYVAYALGLTDYLQNTWAKSTRLGSLDLESNLIWTGLEIVATQRGMPFDDTGKVHFKAHYQVKDQSGKVLDSGVMEEVSDFIRDENHHWVYLDGKVEG</sequence>
<dbReference type="Proteomes" id="UP000027341">
    <property type="component" value="Unassembled WGS sequence"/>
</dbReference>
<dbReference type="STRING" id="28885.EI16_01055"/>
<dbReference type="EMBL" id="JMIU01000001">
    <property type="protein sequence ID" value="KDN94933.1"/>
    <property type="molecule type" value="Genomic_DNA"/>
</dbReference>
<gene>
    <name evidence="2" type="ORF">EI16_01055</name>
</gene>
<dbReference type="Gene3D" id="3.10.450.50">
    <property type="match status" value="1"/>
</dbReference>